<dbReference type="STRING" id="470453.B0680_03005"/>
<name>A0A1T0CRW5_9GAMM</name>
<protein>
    <recommendedName>
        <fullName evidence="4">DUF2868 domain-containing protein</fullName>
    </recommendedName>
</protein>
<feature type="transmembrane region" description="Helical" evidence="1">
    <location>
        <begin position="104"/>
        <end position="124"/>
    </location>
</feature>
<gene>
    <name evidence="2" type="ORF">B0680_03005</name>
</gene>
<keyword evidence="1" id="KW-1133">Transmembrane helix</keyword>
<dbReference type="RefSeq" id="WP_078253573.1">
    <property type="nucleotide sequence ID" value="NZ_MUYU01000007.1"/>
</dbReference>
<feature type="transmembrane region" description="Helical" evidence="1">
    <location>
        <begin position="80"/>
        <end position="98"/>
    </location>
</feature>
<keyword evidence="3" id="KW-1185">Reference proteome</keyword>
<sequence>MTQTTPKTPQEHERLELIRRLEARDYIFAQDPKLVTDTLKGDNHSAYDKLFIRAEKIDSDGHLLDVITSTHQMIASSKRLIYIVYFVLGMVGVAGILASSVVNFFYVLVALLGWHSLSLLWWLIGLARPKHSLLTSFFDKLILQSPIASGVLSSNHTANKTALSVILDNIRPIKSWYLSTIMHGAWLSGLVGSMVGLFGLFLFRRYGFGFESTLLTDAHFYELLAVIGYLPAKLGLVLPTASDGTPAQFAYLVLACLVLYGLLPRLMAYLYCRLKSVVSVRTDTNQPYYQALMAQFSQIIIDHDDYQVPNVKPIHPISDTPHERLIKATLERADTDYVMTLSVLSDAGVVDTRDELMALINECDSHDAQLYLGIDTSTPPDRGILRKIHALQQIHHGIIVTWLGKPTHIDAWQMAMNERGILVV</sequence>
<feature type="transmembrane region" description="Helical" evidence="1">
    <location>
        <begin position="223"/>
        <end position="242"/>
    </location>
</feature>
<feature type="transmembrane region" description="Helical" evidence="1">
    <location>
        <begin position="184"/>
        <end position="203"/>
    </location>
</feature>
<comment type="caution">
    <text evidence="2">The sequence shown here is derived from an EMBL/GenBank/DDBJ whole genome shotgun (WGS) entry which is preliminary data.</text>
</comment>
<dbReference type="EMBL" id="MUYU01000007">
    <property type="protein sequence ID" value="OOS25086.1"/>
    <property type="molecule type" value="Genomic_DNA"/>
</dbReference>
<dbReference type="AlphaFoldDB" id="A0A1T0CRW5"/>
<feature type="transmembrane region" description="Helical" evidence="1">
    <location>
        <begin position="249"/>
        <end position="271"/>
    </location>
</feature>
<evidence type="ECO:0008006" key="4">
    <source>
        <dbReference type="Google" id="ProtNLM"/>
    </source>
</evidence>
<dbReference type="InterPro" id="IPR021296">
    <property type="entry name" value="DUF2868"/>
</dbReference>
<keyword evidence="1" id="KW-0812">Transmembrane</keyword>
<keyword evidence="1" id="KW-0472">Membrane</keyword>
<evidence type="ECO:0000313" key="2">
    <source>
        <dbReference type="EMBL" id="OOS25086.1"/>
    </source>
</evidence>
<reference evidence="2 3" key="1">
    <citation type="submission" date="2017-02" db="EMBL/GenBank/DDBJ databases">
        <title>Draft genome sequence of Moraxella pluranimalium CCUG 54913T type strain.</title>
        <authorList>
            <person name="Salva-Serra F."/>
            <person name="Engstrom-Jakobsson H."/>
            <person name="Thorell K."/>
            <person name="Jaen-Luchoro D."/>
            <person name="Gonzales-Siles L."/>
            <person name="Karlsson R."/>
            <person name="Yazdan S."/>
            <person name="Boulund F."/>
            <person name="Johnning A."/>
            <person name="Engstrand L."/>
            <person name="Kristiansson E."/>
            <person name="Moore E."/>
        </authorList>
    </citation>
    <scope>NUCLEOTIDE SEQUENCE [LARGE SCALE GENOMIC DNA]</scope>
    <source>
        <strain evidence="2 3">CCUG 54913</strain>
    </source>
</reference>
<proteinExistence type="predicted"/>
<dbReference type="Pfam" id="PF11067">
    <property type="entry name" value="DUF2868"/>
    <property type="match status" value="1"/>
</dbReference>
<evidence type="ECO:0000313" key="3">
    <source>
        <dbReference type="Proteomes" id="UP000189800"/>
    </source>
</evidence>
<organism evidence="2 3">
    <name type="scientific">Moraxella pluranimalium</name>
    <dbReference type="NCBI Taxonomy" id="470453"/>
    <lineage>
        <taxon>Bacteria</taxon>
        <taxon>Pseudomonadati</taxon>
        <taxon>Pseudomonadota</taxon>
        <taxon>Gammaproteobacteria</taxon>
        <taxon>Moraxellales</taxon>
        <taxon>Moraxellaceae</taxon>
        <taxon>Moraxella</taxon>
    </lineage>
</organism>
<dbReference type="Proteomes" id="UP000189800">
    <property type="component" value="Unassembled WGS sequence"/>
</dbReference>
<evidence type="ECO:0000256" key="1">
    <source>
        <dbReference type="SAM" id="Phobius"/>
    </source>
</evidence>
<dbReference type="OrthoDB" id="6210861at2"/>
<accession>A0A1T0CRW5</accession>